<accession>A0A0J9UV90</accession>
<dbReference type="Proteomes" id="UP000009097">
    <property type="component" value="Unassembled WGS sequence"/>
</dbReference>
<evidence type="ECO:0000313" key="2">
    <source>
        <dbReference type="EMBL" id="KNB02371.1"/>
    </source>
</evidence>
<feature type="region of interest" description="Disordered" evidence="1">
    <location>
        <begin position="1"/>
        <end position="68"/>
    </location>
</feature>
<protein>
    <submittedName>
        <fullName evidence="2">Uncharacterized protein</fullName>
    </submittedName>
</protein>
<dbReference type="GeneID" id="28959727"/>
<evidence type="ECO:0000256" key="1">
    <source>
        <dbReference type="SAM" id="MobiDB-lite"/>
    </source>
</evidence>
<gene>
    <name evidence="2" type="ORF">FOXG_19021</name>
</gene>
<sequence>MAKLGGALLSAPNKPQVALPTVPSASDSTMNGGRPKALEGKRGDSTHWLSLGDQAPPRHLGAVQSMAA</sequence>
<name>A0A0J9UV90_FUSO4</name>
<dbReference type="AlphaFoldDB" id="A0A0J9UV90"/>
<dbReference type="KEGG" id="fox:FOXG_19021"/>
<reference evidence="2" key="2">
    <citation type="journal article" date="2010" name="Nature">
        <title>Comparative genomics reveals mobile pathogenicity chromosomes in Fusarium.</title>
        <authorList>
            <person name="Ma L.J."/>
            <person name="van der Does H.C."/>
            <person name="Borkovich K.A."/>
            <person name="Coleman J.J."/>
            <person name="Daboussi M.J."/>
            <person name="Di Pietro A."/>
            <person name="Dufresne M."/>
            <person name="Freitag M."/>
            <person name="Grabherr M."/>
            <person name="Henrissat B."/>
            <person name="Houterman P.M."/>
            <person name="Kang S."/>
            <person name="Shim W.B."/>
            <person name="Woloshuk C."/>
            <person name="Xie X."/>
            <person name="Xu J.R."/>
            <person name="Antoniw J."/>
            <person name="Baker S.E."/>
            <person name="Bluhm B.H."/>
            <person name="Breakspear A."/>
            <person name="Brown D.W."/>
            <person name="Butchko R.A."/>
            <person name="Chapman S."/>
            <person name="Coulson R."/>
            <person name="Coutinho P.M."/>
            <person name="Danchin E.G."/>
            <person name="Diener A."/>
            <person name="Gale L.R."/>
            <person name="Gardiner D.M."/>
            <person name="Goff S."/>
            <person name="Hammond-Kosack K.E."/>
            <person name="Hilburn K."/>
            <person name="Hua-Van A."/>
            <person name="Jonkers W."/>
            <person name="Kazan K."/>
            <person name="Kodira C.D."/>
            <person name="Koehrsen M."/>
            <person name="Kumar L."/>
            <person name="Lee Y.H."/>
            <person name="Li L."/>
            <person name="Manners J.M."/>
            <person name="Miranda-Saavedra D."/>
            <person name="Mukherjee M."/>
            <person name="Park G."/>
            <person name="Park J."/>
            <person name="Park S.Y."/>
            <person name="Proctor R.H."/>
            <person name="Regev A."/>
            <person name="Ruiz-Roldan M.C."/>
            <person name="Sain D."/>
            <person name="Sakthikumar S."/>
            <person name="Sykes S."/>
            <person name="Schwartz D.C."/>
            <person name="Turgeon B.G."/>
            <person name="Wapinski I."/>
            <person name="Yoder O."/>
            <person name="Young S."/>
            <person name="Zeng Q."/>
            <person name="Zhou S."/>
            <person name="Galagan J."/>
            <person name="Cuomo C.A."/>
            <person name="Kistler H.C."/>
            <person name="Rep M."/>
        </authorList>
    </citation>
    <scope>NUCLEOTIDE SEQUENCE [LARGE SCALE GENOMIC DNA]</scope>
    <source>
        <strain evidence="2">4287</strain>
    </source>
</reference>
<dbReference type="EMBL" id="DS231700">
    <property type="protein sequence ID" value="KNB02371.1"/>
    <property type="molecule type" value="Genomic_DNA"/>
</dbReference>
<feature type="compositionally biased region" description="Basic and acidic residues" evidence="1">
    <location>
        <begin position="36"/>
        <end position="45"/>
    </location>
</feature>
<evidence type="ECO:0000313" key="3">
    <source>
        <dbReference type="Proteomes" id="UP000009097"/>
    </source>
</evidence>
<dbReference type="RefSeq" id="XP_018240416.1">
    <property type="nucleotide sequence ID" value="XM_018399186.1"/>
</dbReference>
<proteinExistence type="predicted"/>
<reference evidence="2" key="1">
    <citation type="submission" date="2007-04" db="EMBL/GenBank/DDBJ databases">
        <authorList>
            <consortium name="The Broad Institute Genome Sequencing Platform"/>
            <person name="Birren B."/>
            <person name="Lander E."/>
            <person name="Galagan J."/>
            <person name="Nusbaum C."/>
            <person name="Devon K."/>
            <person name="Ma L.-J."/>
            <person name="Jaffe D."/>
            <person name="Butler J."/>
            <person name="Alvarez P."/>
            <person name="Gnerre S."/>
            <person name="Grabherr M."/>
            <person name="Kleber M."/>
            <person name="Mauceli E."/>
            <person name="Brockman W."/>
            <person name="MacCallum I.A."/>
            <person name="Young S."/>
            <person name="LaButti K."/>
            <person name="DeCaprio D."/>
            <person name="Crawford M."/>
            <person name="Koehrsen M."/>
            <person name="Engels R."/>
            <person name="Montgomery P."/>
            <person name="Pearson M."/>
            <person name="Howarth C."/>
            <person name="Larson L."/>
            <person name="White J."/>
            <person name="O'Leary S."/>
            <person name="Kodira C."/>
            <person name="Zeng Q."/>
            <person name="Yandava C."/>
            <person name="Alvarado L."/>
            <person name="Kistler C."/>
            <person name="Shim W.-B."/>
            <person name="Kang S."/>
            <person name="Woloshuk C."/>
        </authorList>
    </citation>
    <scope>NUCLEOTIDE SEQUENCE</scope>
    <source>
        <strain evidence="2">4287</strain>
    </source>
</reference>
<organism evidence="2 3">
    <name type="scientific">Fusarium oxysporum f. sp. lycopersici (strain 4287 / CBS 123668 / FGSC 9935 / NRRL 34936)</name>
    <name type="common">Fusarium vascular wilt of tomato</name>
    <dbReference type="NCBI Taxonomy" id="426428"/>
    <lineage>
        <taxon>Eukaryota</taxon>
        <taxon>Fungi</taxon>
        <taxon>Dikarya</taxon>
        <taxon>Ascomycota</taxon>
        <taxon>Pezizomycotina</taxon>
        <taxon>Sordariomycetes</taxon>
        <taxon>Hypocreomycetidae</taxon>
        <taxon>Hypocreales</taxon>
        <taxon>Nectriaceae</taxon>
        <taxon>Fusarium</taxon>
        <taxon>Fusarium oxysporum species complex</taxon>
    </lineage>
</organism>
<dbReference type="VEuPathDB" id="FungiDB:FOXG_19021"/>